<evidence type="ECO:0000256" key="1">
    <source>
        <dbReference type="SAM" id="MobiDB-lite"/>
    </source>
</evidence>
<evidence type="ECO:0000313" key="3">
    <source>
        <dbReference type="Proteomes" id="UP000253426"/>
    </source>
</evidence>
<feature type="region of interest" description="Disordered" evidence="1">
    <location>
        <begin position="34"/>
        <end position="53"/>
    </location>
</feature>
<sequence>MRNVAIQSFHVPAKAVLRDKVARDAITQHIECLSSHETSDDKADRARTPLSPR</sequence>
<organism evidence="2 3">
    <name type="scientific">Roseimicrobium gellanilyticum</name>
    <dbReference type="NCBI Taxonomy" id="748857"/>
    <lineage>
        <taxon>Bacteria</taxon>
        <taxon>Pseudomonadati</taxon>
        <taxon>Verrucomicrobiota</taxon>
        <taxon>Verrucomicrobiia</taxon>
        <taxon>Verrucomicrobiales</taxon>
        <taxon>Verrucomicrobiaceae</taxon>
        <taxon>Roseimicrobium</taxon>
    </lineage>
</organism>
<feature type="compositionally biased region" description="Basic and acidic residues" evidence="1">
    <location>
        <begin position="37"/>
        <end position="47"/>
    </location>
</feature>
<dbReference type="AlphaFoldDB" id="A0A366HDL6"/>
<dbReference type="EMBL" id="QNRR01000008">
    <property type="protein sequence ID" value="RBP40506.1"/>
    <property type="molecule type" value="Genomic_DNA"/>
</dbReference>
<evidence type="ECO:0000313" key="2">
    <source>
        <dbReference type="EMBL" id="RBP40506.1"/>
    </source>
</evidence>
<reference evidence="2 3" key="1">
    <citation type="submission" date="2018-06" db="EMBL/GenBank/DDBJ databases">
        <title>Genomic Encyclopedia of Type Strains, Phase IV (KMG-IV): sequencing the most valuable type-strain genomes for metagenomic binning, comparative biology and taxonomic classification.</title>
        <authorList>
            <person name="Goeker M."/>
        </authorList>
    </citation>
    <scope>NUCLEOTIDE SEQUENCE [LARGE SCALE GENOMIC DNA]</scope>
    <source>
        <strain evidence="2 3">DSM 25532</strain>
    </source>
</reference>
<accession>A0A366HDL6</accession>
<dbReference type="Proteomes" id="UP000253426">
    <property type="component" value="Unassembled WGS sequence"/>
</dbReference>
<keyword evidence="3" id="KW-1185">Reference proteome</keyword>
<comment type="caution">
    <text evidence="2">The sequence shown here is derived from an EMBL/GenBank/DDBJ whole genome shotgun (WGS) entry which is preliminary data.</text>
</comment>
<name>A0A366HDL6_9BACT</name>
<protein>
    <submittedName>
        <fullName evidence="2">Uncharacterized protein</fullName>
    </submittedName>
</protein>
<gene>
    <name evidence="2" type="ORF">DES53_108213</name>
</gene>
<proteinExistence type="predicted"/>